<name>A0A0D9Y3L2_9ORYZ</name>
<dbReference type="HOGENOM" id="CLU_1512979_0_0_1"/>
<protein>
    <submittedName>
        <fullName evidence="1">Uncharacterized protein</fullName>
    </submittedName>
</protein>
<organism evidence="1">
    <name type="scientific">Oryza glumipatula</name>
    <dbReference type="NCBI Taxonomy" id="40148"/>
    <lineage>
        <taxon>Eukaryota</taxon>
        <taxon>Viridiplantae</taxon>
        <taxon>Streptophyta</taxon>
        <taxon>Embryophyta</taxon>
        <taxon>Tracheophyta</taxon>
        <taxon>Spermatophyta</taxon>
        <taxon>Magnoliopsida</taxon>
        <taxon>Liliopsida</taxon>
        <taxon>Poales</taxon>
        <taxon>Poaceae</taxon>
        <taxon>BOP clade</taxon>
        <taxon>Oryzoideae</taxon>
        <taxon>Oryzeae</taxon>
        <taxon>Oryzinae</taxon>
        <taxon>Oryza</taxon>
    </lineage>
</organism>
<reference evidence="1" key="1">
    <citation type="submission" date="2013-08" db="EMBL/GenBank/DDBJ databases">
        <title>Oryza genome evolution.</title>
        <authorList>
            <person name="Wing R.A."/>
            <person name="Panaud O."/>
            <person name="Oliveira A.C."/>
        </authorList>
    </citation>
    <scope>NUCLEOTIDE SEQUENCE</scope>
</reference>
<dbReference type="AlphaFoldDB" id="A0A0D9Y3L2"/>
<evidence type="ECO:0000313" key="2">
    <source>
        <dbReference type="Proteomes" id="UP000026961"/>
    </source>
</evidence>
<accession>A0A0D9Y3L2</accession>
<reference evidence="1" key="3">
    <citation type="submission" date="2018-05" db="EMBL/GenBank/DDBJ databases">
        <title>OgluRS3 (Oryza glumaepatula Reference Sequence Version 3).</title>
        <authorList>
            <person name="Zhang J."/>
            <person name="Kudrna D."/>
            <person name="Lee S."/>
            <person name="Talag J."/>
            <person name="Welchert J."/>
            <person name="Wing R.A."/>
        </authorList>
    </citation>
    <scope>NUCLEOTIDE SEQUENCE [LARGE SCALE GENOMIC DNA]</scope>
</reference>
<dbReference type="Proteomes" id="UP000026961">
    <property type="component" value="Chromosome 1"/>
</dbReference>
<keyword evidence="2" id="KW-1185">Reference proteome</keyword>
<reference evidence="1" key="2">
    <citation type="submission" date="2015-04" db="UniProtKB">
        <authorList>
            <consortium name="EnsemblPlants"/>
        </authorList>
    </citation>
    <scope>IDENTIFICATION</scope>
</reference>
<dbReference type="Gramene" id="OGLUM01G04340.1">
    <property type="protein sequence ID" value="OGLUM01G04340.1"/>
    <property type="gene ID" value="OGLUM01G04340"/>
</dbReference>
<dbReference type="eggNOG" id="ENOG502SZKV">
    <property type="taxonomic scope" value="Eukaryota"/>
</dbReference>
<sequence length="196" mass="21915">MKPTVNPRPEKMNKRIMPSLSCQKLLVSEGDDALGDVEPGVSHCLESGLPQRLTLPSKELLLNDPNWLPCGILPFKLLYERFNEAREVREVNSRGISPESLFQERSNDSIWVRVLSCDGICPVKALCDRLSPCSEASFPIDFGIGPPIELFERSIALKVVRILVNLDSSLIANVQTILNVCCQINDWRPNQLFASL</sequence>
<evidence type="ECO:0000313" key="1">
    <source>
        <dbReference type="EnsemblPlants" id="OGLUM01G04340.1"/>
    </source>
</evidence>
<dbReference type="EnsemblPlants" id="OGLUM01G04340.1">
    <property type="protein sequence ID" value="OGLUM01G04340.1"/>
    <property type="gene ID" value="OGLUM01G04340"/>
</dbReference>
<proteinExistence type="predicted"/>